<gene>
    <name evidence="2" type="ORF">AB8998_31345</name>
</gene>
<sequence>MSAPVVNTAVTSWWYGQGRAVEVARRLETLHELTPAPGPVGAVTVSRGHLSVAFQKPLASPLPTPWQPAGGEARLDWGDVDSGSPPDPHHPVYLVVLGVQEDTDALVVLNLGAFSRIRICGDPDIARRLVTRWVFELIATHPATTVGITDDIWPGPTTHWVRSVTAGKVPDVDVLICGPDVSYADRAQIVSSASSRILIDLGADAAVTTTWVVNCGADQRGELSNGRSTVSATLIIPNGDVIDMCRELLTKPSPTPVAAFTKPTPVDDVDLGYDKDDDPVDTDDPVDGEAADNGPPPQWSELASMSPPPSDDLHIDTRSLEPPSVFTAEASAVDDTVIEAGGEAAVDDSAVEAGPGDIDRASSVPAAPDLPAEQPPAASNPGRSAAGSSPRVAVIWNRILGPVTLCPPHSPGELPREARLRELTVYLQDQGSVKIGDIVDDVCGGAAETRTVTQQLSMLRRRLGPIHPGGSDAFPRADREGYYHLLKEVRSDWMEFDRLVDLIPARSETEHLVAAMELVTGPPLGGIGDHDWIWAASLRDQLRSRVPEAAAELAQRFYQARNYSAALEVASKGLWYDALRQDLLAVALRSAGESGNHVRFRELRAHYLAKVPVCDRDPVVHELIGRAE</sequence>
<dbReference type="Gene3D" id="1.25.40.10">
    <property type="entry name" value="Tetratricopeptide repeat domain"/>
    <property type="match status" value="1"/>
</dbReference>
<keyword evidence="3" id="KW-1185">Reference proteome</keyword>
<feature type="region of interest" description="Disordered" evidence="1">
    <location>
        <begin position="253"/>
        <end position="318"/>
    </location>
</feature>
<reference evidence="2 3" key="1">
    <citation type="submission" date="2024-08" db="EMBL/GenBank/DDBJ databases">
        <title>Mycobacterium servetensis sp. nov., a novel rapid-growing mycobacterial species recovered from a human patient in Zaragoza, Spain.</title>
        <authorList>
            <person name="Tristancho-Baro A.I."/>
            <person name="Buenestado-Serrano S."/>
            <person name="Garcia De Viedma D."/>
            <person name="Milagro-Beamonte A."/>
            <person name="Burillo N."/>
            <person name="Sanz S."/>
            <person name="Lopez-Calleja A.I."/>
            <person name="Penas-Utrilla D."/>
            <person name="Guardingo M."/>
            <person name="Garcia M.J."/>
            <person name="Vinuelas-Bayon J."/>
        </authorList>
    </citation>
    <scope>NUCLEOTIDE SEQUENCE [LARGE SCALE GENOMIC DNA]</scope>
    <source>
        <strain evidence="3">HUMS_12744610</strain>
    </source>
</reference>
<protein>
    <recommendedName>
        <fullName evidence="4">Bacterial transcriptional activator domain-containing protein</fullName>
    </recommendedName>
</protein>
<feature type="region of interest" description="Disordered" evidence="1">
    <location>
        <begin position="345"/>
        <end position="388"/>
    </location>
</feature>
<comment type="caution">
    <text evidence="2">The sequence shown here is derived from an EMBL/GenBank/DDBJ whole genome shotgun (WGS) entry which is preliminary data.</text>
</comment>
<proteinExistence type="predicted"/>
<dbReference type="InterPro" id="IPR011990">
    <property type="entry name" value="TPR-like_helical_dom_sf"/>
</dbReference>
<dbReference type="RefSeq" id="WP_369742167.1">
    <property type="nucleotide sequence ID" value="NZ_JBGEDP010000003.1"/>
</dbReference>
<evidence type="ECO:0008006" key="4">
    <source>
        <dbReference type="Google" id="ProtNLM"/>
    </source>
</evidence>
<evidence type="ECO:0000313" key="3">
    <source>
        <dbReference type="Proteomes" id="UP001564760"/>
    </source>
</evidence>
<dbReference type="EMBL" id="JBGEDP010000003">
    <property type="protein sequence ID" value="MEY8019143.1"/>
    <property type="molecule type" value="Genomic_DNA"/>
</dbReference>
<evidence type="ECO:0000256" key="1">
    <source>
        <dbReference type="SAM" id="MobiDB-lite"/>
    </source>
</evidence>
<name>A0ABV4CAD2_9MYCO</name>
<dbReference type="Proteomes" id="UP001564760">
    <property type="component" value="Unassembled WGS sequence"/>
</dbReference>
<evidence type="ECO:0000313" key="2">
    <source>
        <dbReference type="EMBL" id="MEY8019143.1"/>
    </source>
</evidence>
<feature type="compositionally biased region" description="Acidic residues" evidence="1">
    <location>
        <begin position="267"/>
        <end position="290"/>
    </location>
</feature>
<organism evidence="2 3">
    <name type="scientific">Mycobacterium servetii</name>
    <dbReference type="NCBI Taxonomy" id="3237418"/>
    <lineage>
        <taxon>Bacteria</taxon>
        <taxon>Bacillati</taxon>
        <taxon>Actinomycetota</taxon>
        <taxon>Actinomycetes</taxon>
        <taxon>Mycobacteriales</taxon>
        <taxon>Mycobacteriaceae</taxon>
        <taxon>Mycobacterium</taxon>
    </lineage>
</organism>
<accession>A0ABV4CAD2</accession>